<evidence type="ECO:0000256" key="1">
    <source>
        <dbReference type="SAM" id="Phobius"/>
    </source>
</evidence>
<keyword evidence="1" id="KW-0812">Transmembrane</keyword>
<name>F8LAG1_9BACT</name>
<organism evidence="2">
    <name type="scientific">Waddlia chondrophila 2032/99</name>
    <dbReference type="NCBI Taxonomy" id="765953"/>
    <lineage>
        <taxon>Bacteria</taxon>
        <taxon>Pseudomonadati</taxon>
        <taxon>Chlamydiota</taxon>
        <taxon>Chlamydiia</taxon>
        <taxon>Parachlamydiales</taxon>
        <taxon>Waddliaceae</taxon>
        <taxon>Waddlia</taxon>
    </lineage>
</organism>
<reference evidence="2" key="1">
    <citation type="submission" date="2011-05" db="EMBL/GenBank/DDBJ databases">
        <title>Unity in variety -- the pan-genome of the Chlamydiae.</title>
        <authorList>
            <person name="Collingro A."/>
            <person name="Tischler P."/>
            <person name="Weinmaier T."/>
            <person name="Penz T."/>
            <person name="Heinz E."/>
            <person name="Brunham R.C."/>
            <person name="Read T.D."/>
            <person name="Bavoil P.M."/>
            <person name="Sachse K."/>
            <person name="Kahane S."/>
            <person name="Friedman M.G."/>
            <person name="Rattei T."/>
            <person name="Myers G.S.A."/>
            <person name="Horn M."/>
        </authorList>
    </citation>
    <scope>NUCLEOTIDE SEQUENCE</scope>
    <source>
        <strain evidence="2">2032/99</strain>
    </source>
</reference>
<gene>
    <name evidence="2" type="ORF">WCH_BB07870</name>
</gene>
<proteinExistence type="predicted"/>
<keyword evidence="1" id="KW-0472">Membrane</keyword>
<dbReference type="EMBL" id="FR872616">
    <property type="protein sequence ID" value="CCB90471.1"/>
    <property type="molecule type" value="Genomic_DNA"/>
</dbReference>
<feature type="transmembrane region" description="Helical" evidence="1">
    <location>
        <begin position="37"/>
        <end position="55"/>
    </location>
</feature>
<evidence type="ECO:0000313" key="2">
    <source>
        <dbReference type="EMBL" id="CCB90471.1"/>
    </source>
</evidence>
<dbReference type="AlphaFoldDB" id="F8LAG1"/>
<keyword evidence="1" id="KW-1133">Transmembrane helix</keyword>
<accession>F8LAG1</accession>
<sequence length="84" mass="9953">MNIDQLINAEAAIRSLFPCLCLYIGRREKNLKKNVELYFILYFGAYLFLLTPKFFSEEISLGPKAISQYTEHVEKQYFFESEKE</sequence>
<protein>
    <submittedName>
        <fullName evidence="2">Uncharacterized protein</fullName>
    </submittedName>
</protein>